<protein>
    <recommendedName>
        <fullName evidence="4">Ionotropic glutamate receptor C-terminal domain-containing protein</fullName>
    </recommendedName>
</protein>
<sequence length="403" mass="47069">MTSLILGAKHNMTILLYTTEYENRKKFQTSHAFQGPETILLGNTIIFTDIREYYLVSQLLFDRFSSKAIVYCHKARSQSLQLLTFITWYEPFSPGIWICVVFLLSVGLVYCFKHKKLESVIGEVVTHLASVFGASVKPRHLVIIYSISFMMSQLYSNGFTSIITVAVKPKGFMNTLKEFVDHGYKILHPSTGFTTKVEEIYGQEFADYGVSVSEAIQLSKYDEEDELKLMAQPDSRFGLMLQPLFATYFRGYASKFLKKNLNKTFNFFQLDQTINRKLIYWNMKTENQYWLKISMQQLFAFGLYYKWDEWAEWNLILRNKYYNPNGSNGPDTVELTKIVALMLMLSCLISVSLVVFCIEINFVKMTYVRINLLRFCIMRWFNNFNKFYVRCGKITLLLCNLIT</sequence>
<reference evidence="2 3" key="1">
    <citation type="submission" date="2024-08" db="EMBL/GenBank/DDBJ databases">
        <authorList>
            <person name="Cucini C."/>
            <person name="Frati F."/>
        </authorList>
    </citation>
    <scope>NUCLEOTIDE SEQUENCE [LARGE SCALE GENOMIC DNA]</scope>
</reference>
<comment type="caution">
    <text evidence="2">The sequence shown here is derived from an EMBL/GenBank/DDBJ whole genome shotgun (WGS) entry which is preliminary data.</text>
</comment>
<feature type="transmembrane region" description="Helical" evidence="1">
    <location>
        <begin position="92"/>
        <end position="112"/>
    </location>
</feature>
<evidence type="ECO:0000313" key="3">
    <source>
        <dbReference type="Proteomes" id="UP001642540"/>
    </source>
</evidence>
<evidence type="ECO:0000313" key="2">
    <source>
        <dbReference type="EMBL" id="CAL8141629.1"/>
    </source>
</evidence>
<organism evidence="2 3">
    <name type="scientific">Orchesella dallaii</name>
    <dbReference type="NCBI Taxonomy" id="48710"/>
    <lineage>
        <taxon>Eukaryota</taxon>
        <taxon>Metazoa</taxon>
        <taxon>Ecdysozoa</taxon>
        <taxon>Arthropoda</taxon>
        <taxon>Hexapoda</taxon>
        <taxon>Collembola</taxon>
        <taxon>Entomobryomorpha</taxon>
        <taxon>Entomobryoidea</taxon>
        <taxon>Orchesellidae</taxon>
        <taxon>Orchesellinae</taxon>
        <taxon>Orchesella</taxon>
    </lineage>
</organism>
<gene>
    <name evidence="2" type="ORF">ODALV1_LOCUS28807</name>
</gene>
<keyword evidence="1" id="KW-0472">Membrane</keyword>
<proteinExistence type="predicted"/>
<dbReference type="EMBL" id="CAXLJM020000147">
    <property type="protein sequence ID" value="CAL8141629.1"/>
    <property type="molecule type" value="Genomic_DNA"/>
</dbReference>
<accession>A0ABP1S1S2</accession>
<feature type="transmembrane region" description="Helical" evidence="1">
    <location>
        <begin position="338"/>
        <end position="363"/>
    </location>
</feature>
<dbReference type="Proteomes" id="UP001642540">
    <property type="component" value="Unassembled WGS sequence"/>
</dbReference>
<evidence type="ECO:0000256" key="1">
    <source>
        <dbReference type="SAM" id="Phobius"/>
    </source>
</evidence>
<keyword evidence="1" id="KW-1133">Transmembrane helix</keyword>
<keyword evidence="3" id="KW-1185">Reference proteome</keyword>
<evidence type="ECO:0008006" key="4">
    <source>
        <dbReference type="Google" id="ProtNLM"/>
    </source>
</evidence>
<name>A0ABP1S1S2_9HEXA</name>
<feature type="transmembrane region" description="Helical" evidence="1">
    <location>
        <begin position="142"/>
        <end position="167"/>
    </location>
</feature>
<keyword evidence="1" id="KW-0812">Transmembrane</keyword>